<feature type="region of interest" description="Disordered" evidence="1">
    <location>
        <begin position="23"/>
        <end position="71"/>
    </location>
</feature>
<feature type="non-terminal residue" evidence="2">
    <location>
        <position position="107"/>
    </location>
</feature>
<name>A0A6J4HA72_9MICC</name>
<proteinExistence type="predicted"/>
<protein>
    <submittedName>
        <fullName evidence="2">Uncharacterized protein</fullName>
    </submittedName>
</protein>
<sequence>CRRFAKASPRCFTSAPTHTPVTTHLRAVSSPSNPAWPSTGKYSGAASRSASPRASTRAKSPKGRIPSRLPTTSWLFTTAWQHARAMEEPPPNCSQSPTWDSAPSLPA</sequence>
<evidence type="ECO:0000313" key="2">
    <source>
        <dbReference type="EMBL" id="CAA9219449.1"/>
    </source>
</evidence>
<organism evidence="2">
    <name type="scientific">uncultured Arthrobacter sp</name>
    <dbReference type="NCBI Taxonomy" id="114050"/>
    <lineage>
        <taxon>Bacteria</taxon>
        <taxon>Bacillati</taxon>
        <taxon>Actinomycetota</taxon>
        <taxon>Actinomycetes</taxon>
        <taxon>Micrococcales</taxon>
        <taxon>Micrococcaceae</taxon>
        <taxon>Arthrobacter</taxon>
        <taxon>environmental samples</taxon>
    </lineage>
</organism>
<feature type="region of interest" description="Disordered" evidence="1">
    <location>
        <begin position="85"/>
        <end position="107"/>
    </location>
</feature>
<feature type="non-terminal residue" evidence="2">
    <location>
        <position position="1"/>
    </location>
</feature>
<dbReference type="EMBL" id="CADCTE010000034">
    <property type="protein sequence ID" value="CAA9219449.1"/>
    <property type="molecule type" value="Genomic_DNA"/>
</dbReference>
<reference evidence="2" key="1">
    <citation type="submission" date="2020-02" db="EMBL/GenBank/DDBJ databases">
        <authorList>
            <person name="Meier V. D."/>
        </authorList>
    </citation>
    <scope>NUCLEOTIDE SEQUENCE</scope>
    <source>
        <strain evidence="2">AVDCRST_MAG83</strain>
    </source>
</reference>
<gene>
    <name evidence="2" type="ORF">AVDCRST_MAG83-456</name>
</gene>
<feature type="compositionally biased region" description="Low complexity" evidence="1">
    <location>
        <begin position="43"/>
        <end position="58"/>
    </location>
</feature>
<dbReference type="AlphaFoldDB" id="A0A6J4HA72"/>
<evidence type="ECO:0000256" key="1">
    <source>
        <dbReference type="SAM" id="MobiDB-lite"/>
    </source>
</evidence>
<accession>A0A6J4HA72</accession>